<dbReference type="eggNOG" id="ENOG502QRAQ">
    <property type="taxonomic scope" value="Eukaryota"/>
</dbReference>
<dbReference type="EMBL" id="HE978316">
    <property type="protein sequence ID" value="CCK69146.1"/>
    <property type="molecule type" value="Genomic_DNA"/>
</dbReference>
<evidence type="ECO:0000259" key="2">
    <source>
        <dbReference type="Pfam" id="PF09830"/>
    </source>
</evidence>
<dbReference type="KEGG" id="kng:KNAG_0C00330"/>
<dbReference type="HOGENOM" id="CLU_049915_1_0_1"/>
<dbReference type="InterPro" id="IPR036265">
    <property type="entry name" value="HIT-like_sf"/>
</dbReference>
<accession>J7S5H1</accession>
<sequence>MSIVQRIAAAFSTAAASEHLCFNEVGTQWLRNSDNGMQYWVRFAPSLLSKPEKGDTAPNDDPLGKHEPELLVTEDLDGSQEFKVVLNKFPVMQNHALLVTNVFKDQSSRLTPQDLSTSYALIRDMNAAWPGKNHLVIYNSGPQSGSSQRHKHLQLLEFPQNFTPFQDELCSGETHFVPDTEHDPLQDRKVSFAHFVVPLPDSDGDVSAELLESCYFTLLQKVLTFFQQDLEVSYNVLLTRKWLCLVPRSNIRARSLQVGFNSIGYAGLVLVKKREIFDEVRSNPNVIDRLLLECGFPNTTT</sequence>
<evidence type="ECO:0000259" key="3">
    <source>
        <dbReference type="Pfam" id="PF19327"/>
    </source>
</evidence>
<dbReference type="SUPFAM" id="SSF54197">
    <property type="entry name" value="HIT-like"/>
    <property type="match status" value="1"/>
</dbReference>
<dbReference type="PIRSF" id="PIRSF000846">
    <property type="entry name" value="ATP_adenylyltr"/>
    <property type="match status" value="1"/>
</dbReference>
<feature type="active site" description="Nucleophile" evidence="1">
    <location>
        <position position="152"/>
    </location>
</feature>
<evidence type="ECO:0000313" key="4">
    <source>
        <dbReference type="EMBL" id="CCK69146.1"/>
    </source>
</evidence>
<dbReference type="GO" id="GO:0008796">
    <property type="term" value="F:bis(5'-nucleosyl)-tetraphosphatase activity"/>
    <property type="evidence" value="ECO:0007669"/>
    <property type="project" value="EnsemblFungi"/>
</dbReference>
<gene>
    <name evidence="4" type="primary">KNAG0C00330</name>
    <name evidence="4" type="ordered locus">KNAG_0C00330</name>
</gene>
<name>J7S5H1_HUIN7</name>
<dbReference type="STRING" id="1071383.J7S5H1"/>
<dbReference type="OrthoDB" id="10267950at2759"/>
<keyword evidence="5" id="KW-1185">Reference proteome</keyword>
<dbReference type="AlphaFoldDB" id="J7S5H1"/>
<dbReference type="GO" id="GO:0004780">
    <property type="term" value="F:sulfate adenylyltransferase (ADP) activity"/>
    <property type="evidence" value="ECO:0007669"/>
    <property type="project" value="EnsemblFungi"/>
</dbReference>
<dbReference type="GO" id="GO:0009164">
    <property type="term" value="P:nucleoside catabolic process"/>
    <property type="evidence" value="ECO:0007669"/>
    <property type="project" value="EnsemblFungi"/>
</dbReference>
<reference evidence="5" key="2">
    <citation type="submission" date="2012-08" db="EMBL/GenBank/DDBJ databases">
        <title>Genome sequence of Kazachstania naganishii.</title>
        <authorList>
            <person name="Gordon J.L."/>
            <person name="Armisen D."/>
            <person name="Proux-Wera E."/>
            <person name="OhEigeartaigh S.S."/>
            <person name="Byrne K.P."/>
            <person name="Wolfe K.H."/>
        </authorList>
    </citation>
    <scope>NUCLEOTIDE SEQUENCE [LARGE SCALE GENOMIC DNA]</scope>
    <source>
        <strain evidence="5">ATCC MYA-139 / BCRC 22969 / CBS 8797 / CCRC 22969 / KCTC 17520 / NBRC 10181 / NCYC 3082</strain>
    </source>
</reference>
<reference evidence="4 5" key="1">
    <citation type="journal article" date="2011" name="Proc. Natl. Acad. Sci. U.S.A.">
        <title>Evolutionary erosion of yeast sex chromosomes by mating-type switching accidents.</title>
        <authorList>
            <person name="Gordon J.L."/>
            <person name="Armisen D."/>
            <person name="Proux-Wera E."/>
            <person name="Oheigeartaigh S.S."/>
            <person name="Byrne K.P."/>
            <person name="Wolfe K.H."/>
        </authorList>
    </citation>
    <scope>NUCLEOTIDE SEQUENCE [LARGE SCALE GENOMIC DNA]</scope>
    <source>
        <strain evidence="5">ATCC MYA-139 / BCRC 22969 / CBS 8797 / CCRC 22969 / KCTC 17520 / NBRC 10181 / NCYC 3082</strain>
    </source>
</reference>
<dbReference type="InterPro" id="IPR009163">
    <property type="entry name" value="Ap4A_phos1/2"/>
</dbReference>
<evidence type="ECO:0000313" key="5">
    <source>
        <dbReference type="Proteomes" id="UP000006310"/>
    </source>
</evidence>
<dbReference type="InterPro" id="IPR019200">
    <property type="entry name" value="ATP_adenylylTrfase_C"/>
</dbReference>
<dbReference type="Pfam" id="PF09830">
    <property type="entry name" value="ATP_transf"/>
    <property type="match status" value="1"/>
</dbReference>
<feature type="domain" description="Ap4A phosphorylase 1/2 N-terminal" evidence="3">
    <location>
        <begin position="12"/>
        <end position="160"/>
    </location>
</feature>
<dbReference type="Gene3D" id="3.30.428.70">
    <property type="match status" value="1"/>
</dbReference>
<dbReference type="OMA" id="FARDPPD"/>
<dbReference type="RefSeq" id="XP_022463392.1">
    <property type="nucleotide sequence ID" value="XM_022606725.1"/>
</dbReference>
<dbReference type="InterPro" id="IPR045759">
    <property type="entry name" value="Ap4A_phos1/2_N"/>
</dbReference>
<dbReference type="GO" id="GO:0009165">
    <property type="term" value="P:nucleotide biosynthetic process"/>
    <property type="evidence" value="ECO:0007669"/>
    <property type="project" value="EnsemblFungi"/>
</dbReference>
<dbReference type="PANTHER" id="PTHR38420">
    <property type="entry name" value="AP-4-A PHOSPHORYLASE II"/>
    <property type="match status" value="1"/>
</dbReference>
<dbReference type="GeneID" id="34524826"/>
<organism evidence="4 5">
    <name type="scientific">Huiozyma naganishii (strain ATCC MYA-139 / BCRC 22969 / CBS 8797 / KCTC 17520 / NBRC 10181 / NCYC 3082 / Yp74L-3)</name>
    <name type="common">Yeast</name>
    <name type="synonym">Kazachstania naganishii</name>
    <dbReference type="NCBI Taxonomy" id="1071383"/>
    <lineage>
        <taxon>Eukaryota</taxon>
        <taxon>Fungi</taxon>
        <taxon>Dikarya</taxon>
        <taxon>Ascomycota</taxon>
        <taxon>Saccharomycotina</taxon>
        <taxon>Saccharomycetes</taxon>
        <taxon>Saccharomycetales</taxon>
        <taxon>Saccharomycetaceae</taxon>
        <taxon>Huiozyma</taxon>
    </lineage>
</organism>
<dbReference type="InterPro" id="IPR043171">
    <property type="entry name" value="Ap4A_phos1/2-like"/>
</dbReference>
<protein>
    <submittedName>
        <fullName evidence="4">Uncharacterized protein</fullName>
    </submittedName>
</protein>
<proteinExistence type="predicted"/>
<evidence type="ECO:0000256" key="1">
    <source>
        <dbReference type="PIRSR" id="PIRSR000846-1"/>
    </source>
</evidence>
<dbReference type="PANTHER" id="PTHR38420:SF1">
    <property type="entry name" value="PUTATIVE (AFU_ORTHOLOGUE AFUA_5G14690)-RELATED"/>
    <property type="match status" value="1"/>
</dbReference>
<dbReference type="GO" id="GO:0003877">
    <property type="term" value="F:ATP:ADP adenylyltransferase activity"/>
    <property type="evidence" value="ECO:0007669"/>
    <property type="project" value="InterPro"/>
</dbReference>
<dbReference type="GO" id="GO:0005524">
    <property type="term" value="F:ATP binding"/>
    <property type="evidence" value="ECO:0007669"/>
    <property type="project" value="InterPro"/>
</dbReference>
<dbReference type="Proteomes" id="UP000006310">
    <property type="component" value="Chromosome 3"/>
</dbReference>
<dbReference type="Pfam" id="PF19327">
    <property type="entry name" value="Ap4A_phos_N"/>
    <property type="match status" value="1"/>
</dbReference>
<feature type="domain" description="ATP adenylyltransferase C-terminal" evidence="2">
    <location>
        <begin position="189"/>
        <end position="297"/>
    </location>
</feature>